<proteinExistence type="predicted"/>
<feature type="region of interest" description="Disordered" evidence="1">
    <location>
        <begin position="432"/>
        <end position="581"/>
    </location>
</feature>
<feature type="compositionally biased region" description="Acidic residues" evidence="1">
    <location>
        <begin position="474"/>
        <end position="484"/>
    </location>
</feature>
<gene>
    <name evidence="2" type="ORF">AB675_11385</name>
</gene>
<protein>
    <submittedName>
        <fullName evidence="2">Uncharacterized protein</fullName>
    </submittedName>
</protein>
<evidence type="ECO:0000313" key="2">
    <source>
        <dbReference type="EMBL" id="KPI40064.1"/>
    </source>
</evidence>
<dbReference type="Proteomes" id="UP000038010">
    <property type="component" value="Unassembled WGS sequence"/>
</dbReference>
<feature type="region of interest" description="Disordered" evidence="1">
    <location>
        <begin position="147"/>
        <end position="294"/>
    </location>
</feature>
<accession>A0A0N1H476</accession>
<feature type="compositionally biased region" description="Low complexity" evidence="1">
    <location>
        <begin position="168"/>
        <end position="178"/>
    </location>
</feature>
<dbReference type="EMBL" id="LFJN01000013">
    <property type="protein sequence ID" value="KPI40064.1"/>
    <property type="molecule type" value="Genomic_DNA"/>
</dbReference>
<keyword evidence="3" id="KW-1185">Reference proteome</keyword>
<feature type="compositionally biased region" description="Polar residues" evidence="1">
    <location>
        <begin position="508"/>
        <end position="525"/>
    </location>
</feature>
<feature type="region of interest" description="Disordered" evidence="1">
    <location>
        <begin position="1"/>
        <end position="22"/>
    </location>
</feature>
<dbReference type="VEuPathDB" id="FungiDB:AB675_11385"/>
<sequence>MKGGRPDEVTAMRPPPGTMLRIPINGTVVEMSWEEYQKFGDPQRRPPSTEPSVQPKNTIRQGYNMNTARLPLPPHHRPGNLVVIQGREMVQLPYTTPYRTDPKGVIMPGVDYRRAESGQSVMNEANRRWNAYGSINNRIEHIEESAMNVDPPAEDVGNDAARDGQDVAEPPSAPAAESNTRVQTPELDTTMAEAPDVADGEAAPASPTDSIPSRPRSAPVHDFHPPRRFATPPSLRKPPANRAPFADTNASNSVPPRSPVVPDSATQASRRSVLPPSTPVGPPAELEGTTLQGTNRSMLSEAETLILTPTPVRAAVAPRNLTATQDPPSTPVRKPIKTAPSTPGSRSTTVPTTPAYHNAHHSPRRAEQAINADRLEAARRATLRATLAQLPESLALGLGQDVVPITPARMVAERGRWMSPPPGAIANMASSPVETVVEEASEDEDGKDGKQAKGRKGGDRAKTTPKRKRRTYSDDDDDDDDNDGDFASSNIEPSSSVMPAPRHRYTGRTRQGTAPASSQPRQTNDNRAKRRRSGSVASGVEGRGSMSAGADSDAPDTPTRRTRSGREFTPFAPYVAKPGQK</sequence>
<feature type="region of interest" description="Disordered" evidence="1">
    <location>
        <begin position="318"/>
        <end position="366"/>
    </location>
</feature>
<dbReference type="AlphaFoldDB" id="A0A0N1H476"/>
<evidence type="ECO:0000256" key="1">
    <source>
        <dbReference type="SAM" id="MobiDB-lite"/>
    </source>
</evidence>
<feature type="compositionally biased region" description="Basic and acidic residues" evidence="1">
    <location>
        <begin position="1"/>
        <end position="10"/>
    </location>
</feature>
<feature type="region of interest" description="Disordered" evidence="1">
    <location>
        <begin position="37"/>
        <end position="58"/>
    </location>
</feature>
<feature type="compositionally biased region" description="Acidic residues" evidence="1">
    <location>
        <begin position="436"/>
        <end position="446"/>
    </location>
</feature>
<dbReference type="RefSeq" id="XP_018000027.1">
    <property type="nucleotide sequence ID" value="XM_018140226.1"/>
</dbReference>
<dbReference type="GeneID" id="28732106"/>
<feature type="compositionally biased region" description="Low complexity" evidence="1">
    <location>
        <begin position="251"/>
        <end position="264"/>
    </location>
</feature>
<organism evidence="2 3">
    <name type="scientific">Cyphellophora attinorum</name>
    <dbReference type="NCBI Taxonomy" id="1664694"/>
    <lineage>
        <taxon>Eukaryota</taxon>
        <taxon>Fungi</taxon>
        <taxon>Dikarya</taxon>
        <taxon>Ascomycota</taxon>
        <taxon>Pezizomycotina</taxon>
        <taxon>Eurotiomycetes</taxon>
        <taxon>Chaetothyriomycetidae</taxon>
        <taxon>Chaetothyriales</taxon>
        <taxon>Cyphellophoraceae</taxon>
        <taxon>Cyphellophora</taxon>
    </lineage>
</organism>
<feature type="compositionally biased region" description="Polar residues" evidence="1">
    <location>
        <begin position="487"/>
        <end position="497"/>
    </location>
</feature>
<name>A0A0N1H476_9EURO</name>
<comment type="caution">
    <text evidence="2">The sequence shown here is derived from an EMBL/GenBank/DDBJ whole genome shotgun (WGS) entry which is preliminary data.</text>
</comment>
<evidence type="ECO:0000313" key="3">
    <source>
        <dbReference type="Proteomes" id="UP000038010"/>
    </source>
</evidence>
<feature type="compositionally biased region" description="Polar residues" evidence="1">
    <location>
        <begin position="339"/>
        <end position="352"/>
    </location>
</feature>
<feature type="compositionally biased region" description="Basic and acidic residues" evidence="1">
    <location>
        <begin position="447"/>
        <end position="462"/>
    </location>
</feature>
<reference evidence="2 3" key="1">
    <citation type="submission" date="2015-06" db="EMBL/GenBank/DDBJ databases">
        <title>Draft genome of the ant-associated black yeast Phialophora attae CBS 131958.</title>
        <authorList>
            <person name="Moreno L.F."/>
            <person name="Stielow B.J."/>
            <person name="de Hoog S."/>
            <person name="Vicente V.A."/>
            <person name="Weiss V.A."/>
            <person name="de Vries M."/>
            <person name="Cruz L.M."/>
            <person name="Souza E.M."/>
        </authorList>
    </citation>
    <scope>NUCLEOTIDE SEQUENCE [LARGE SCALE GENOMIC DNA]</scope>
    <source>
        <strain evidence="2 3">CBS 131958</strain>
    </source>
</reference>